<dbReference type="InParanoid" id="H0ESH1"/>
<keyword evidence="2" id="KW-1185">Reference proteome</keyword>
<proteinExistence type="predicted"/>
<evidence type="ECO:0000313" key="1">
    <source>
        <dbReference type="EMBL" id="EHK98515.1"/>
    </source>
</evidence>
<comment type="caution">
    <text evidence="1">The sequence shown here is derived from an EMBL/GenBank/DDBJ whole genome shotgun (WGS) entry which is preliminary data.</text>
</comment>
<accession>H0ESH1</accession>
<name>H0ESH1_GLAL7</name>
<evidence type="ECO:0000313" key="2">
    <source>
        <dbReference type="Proteomes" id="UP000005446"/>
    </source>
</evidence>
<sequence length="41" mass="4748">MGIAETIDERALVFRYVKRWYGGRNDGEAGLMFARLGMKHM</sequence>
<dbReference type="EMBL" id="AGUE01000145">
    <property type="protein sequence ID" value="EHK98515.1"/>
    <property type="molecule type" value="Genomic_DNA"/>
</dbReference>
<reference evidence="1 2" key="1">
    <citation type="journal article" date="2012" name="Eukaryot. Cell">
        <title>Genome sequence of the fungus Glarea lozoyensis: the first genome sequence of a species from the Helotiaceae family.</title>
        <authorList>
            <person name="Youssar L."/>
            <person name="Gruening B.A."/>
            <person name="Erxleben A."/>
            <person name="Guenther S."/>
            <person name="Huettel W."/>
        </authorList>
    </citation>
    <scope>NUCLEOTIDE SEQUENCE [LARGE SCALE GENOMIC DNA]</scope>
    <source>
        <strain evidence="2">ATCC 74030 / MF5533</strain>
    </source>
</reference>
<dbReference type="Proteomes" id="UP000005446">
    <property type="component" value="Unassembled WGS sequence"/>
</dbReference>
<organism evidence="1 2">
    <name type="scientific">Glarea lozoyensis (strain ATCC 74030 / MF5533)</name>
    <dbReference type="NCBI Taxonomy" id="1104152"/>
    <lineage>
        <taxon>Eukaryota</taxon>
        <taxon>Fungi</taxon>
        <taxon>Dikarya</taxon>
        <taxon>Ascomycota</taxon>
        <taxon>Pezizomycotina</taxon>
        <taxon>Leotiomycetes</taxon>
        <taxon>Helotiales</taxon>
        <taxon>Helotiaceae</taxon>
        <taxon>Glarea</taxon>
    </lineage>
</organism>
<dbReference type="AlphaFoldDB" id="H0ESH1"/>
<protein>
    <submittedName>
        <fullName evidence="1">Uncharacterized protein</fullName>
    </submittedName>
</protein>
<gene>
    <name evidence="1" type="ORF">M7I_5659</name>
</gene>
<dbReference type="HOGENOM" id="CLU_3279595_0_0_1"/>